<dbReference type="EC" id="5.3.1.28" evidence="2"/>
<dbReference type="AlphaFoldDB" id="A0A7W4Z6M2"/>
<dbReference type="PROSITE" id="PS51464">
    <property type="entry name" value="SIS"/>
    <property type="match status" value="1"/>
</dbReference>
<evidence type="ECO:0000313" key="3">
    <source>
        <dbReference type="Proteomes" id="UP000537130"/>
    </source>
</evidence>
<dbReference type="InterPro" id="IPR035461">
    <property type="entry name" value="GmhA/DiaA"/>
</dbReference>
<dbReference type="PANTHER" id="PTHR30390">
    <property type="entry name" value="SEDOHEPTULOSE 7-PHOSPHATE ISOMERASE / DNAA INITIATOR-ASSOCIATING FACTOR FOR REPLICATION INITIATION"/>
    <property type="match status" value="1"/>
</dbReference>
<accession>A0A7W4Z6M2</accession>
<organism evidence="2 3">
    <name type="scientific">Litorivivens lipolytica</name>
    <dbReference type="NCBI Taxonomy" id="1524264"/>
    <lineage>
        <taxon>Bacteria</taxon>
        <taxon>Pseudomonadati</taxon>
        <taxon>Pseudomonadota</taxon>
        <taxon>Gammaproteobacteria</taxon>
        <taxon>Litorivivens</taxon>
    </lineage>
</organism>
<keyword evidence="2" id="KW-0413">Isomerase</keyword>
<dbReference type="Proteomes" id="UP000537130">
    <property type="component" value="Unassembled WGS sequence"/>
</dbReference>
<reference evidence="2 3" key="1">
    <citation type="submission" date="2020-08" db="EMBL/GenBank/DDBJ databases">
        <title>Genomic Encyclopedia of Type Strains, Phase III (KMG-III): the genomes of soil and plant-associated and newly described type strains.</title>
        <authorList>
            <person name="Whitman W."/>
        </authorList>
    </citation>
    <scope>NUCLEOTIDE SEQUENCE [LARGE SCALE GENOMIC DNA]</scope>
    <source>
        <strain evidence="2 3">CECT 8654</strain>
    </source>
</reference>
<name>A0A7W4Z6M2_9GAMM</name>
<proteinExistence type="predicted"/>
<keyword evidence="3" id="KW-1185">Reference proteome</keyword>
<comment type="caution">
    <text evidence="2">The sequence shown here is derived from an EMBL/GenBank/DDBJ whole genome shotgun (WGS) entry which is preliminary data.</text>
</comment>
<dbReference type="Gene3D" id="3.40.50.10490">
    <property type="entry name" value="Glucose-6-phosphate isomerase like protein, domain 1"/>
    <property type="match status" value="1"/>
</dbReference>
<evidence type="ECO:0000259" key="1">
    <source>
        <dbReference type="PROSITE" id="PS51464"/>
    </source>
</evidence>
<dbReference type="InterPro" id="IPR046348">
    <property type="entry name" value="SIS_dom_sf"/>
</dbReference>
<dbReference type="GO" id="GO:0097367">
    <property type="term" value="F:carbohydrate derivative binding"/>
    <property type="evidence" value="ECO:0007669"/>
    <property type="project" value="InterPro"/>
</dbReference>
<gene>
    <name evidence="2" type="ORF">FHR99_001326</name>
</gene>
<dbReference type="GO" id="GO:0016853">
    <property type="term" value="F:isomerase activity"/>
    <property type="evidence" value="ECO:0007669"/>
    <property type="project" value="UniProtKB-KW"/>
</dbReference>
<sequence>MLSEYVSDIFHSHIDAAMRCIDANSESIAAASELMVGCMLSEGKIFCCGDGANSLMPHLLTANLQNRYQYERPSLPAINLSADTVVTAGITADSAYGELYSRQLQSLGQSGDIVVIYYQGNVSAAVVKAVQAAHERDMTIIAISNADGSETNALLTANDIEIAIPHNNRARVSEMQMVVTNSLCELVEMQLFGANE</sequence>
<feature type="domain" description="SIS" evidence="1">
    <location>
        <begin position="30"/>
        <end position="196"/>
    </location>
</feature>
<dbReference type="InterPro" id="IPR050099">
    <property type="entry name" value="SIS_GmhA/DiaA_subfam"/>
</dbReference>
<dbReference type="EMBL" id="JACHWY010000001">
    <property type="protein sequence ID" value="MBB3047090.1"/>
    <property type="molecule type" value="Genomic_DNA"/>
</dbReference>
<dbReference type="Pfam" id="PF13580">
    <property type="entry name" value="SIS_2"/>
    <property type="match status" value="1"/>
</dbReference>
<evidence type="ECO:0000313" key="2">
    <source>
        <dbReference type="EMBL" id="MBB3047090.1"/>
    </source>
</evidence>
<dbReference type="InterPro" id="IPR001347">
    <property type="entry name" value="SIS_dom"/>
</dbReference>
<protein>
    <submittedName>
        <fullName evidence="2">D-sedoheptulose 7-phosphate isomerase</fullName>
        <ecNumber evidence="2">5.3.1.28</ecNumber>
    </submittedName>
</protein>
<dbReference type="CDD" id="cd05006">
    <property type="entry name" value="SIS_GmhA"/>
    <property type="match status" value="1"/>
</dbReference>
<dbReference type="RefSeq" id="WP_183409732.1">
    <property type="nucleotide sequence ID" value="NZ_JACHWY010000001.1"/>
</dbReference>
<dbReference type="SUPFAM" id="SSF53697">
    <property type="entry name" value="SIS domain"/>
    <property type="match status" value="1"/>
</dbReference>
<dbReference type="PANTHER" id="PTHR30390:SF6">
    <property type="entry name" value="DNAA INITIATOR-ASSOCIATING PROTEIN DIAA"/>
    <property type="match status" value="1"/>
</dbReference>
<dbReference type="GO" id="GO:1901135">
    <property type="term" value="P:carbohydrate derivative metabolic process"/>
    <property type="evidence" value="ECO:0007669"/>
    <property type="project" value="InterPro"/>
</dbReference>